<keyword evidence="4" id="KW-1185">Reference proteome</keyword>
<sequence>MDRTRISPAALLIIALLTALSGISLAGCSSRDASPPGGSTRVTAPASASSPSAAATGDPLGDAFAERRATLDDTAMKLELFPIRRSGKVATLTARLTIEKATTDVQGFLSPLSRTRTITDPAPAGFTLVAREEGRAYLPAEDSEKQPLCSPAIDNVETGDVIIVSCLFGAPAASTTAVDVQVVNFGNYHGVPLV</sequence>
<feature type="chain" id="PRO_5017029903" description="Lipoprotein" evidence="2">
    <location>
        <begin position="27"/>
        <end position="194"/>
    </location>
</feature>
<feature type="region of interest" description="Disordered" evidence="1">
    <location>
        <begin position="28"/>
        <end position="60"/>
    </location>
</feature>
<evidence type="ECO:0008006" key="5">
    <source>
        <dbReference type="Google" id="ProtNLM"/>
    </source>
</evidence>
<organism evidence="3 4">
    <name type="scientific">Acidipropionibacterium virtanenii</name>
    <dbReference type="NCBI Taxonomy" id="2057246"/>
    <lineage>
        <taxon>Bacteria</taxon>
        <taxon>Bacillati</taxon>
        <taxon>Actinomycetota</taxon>
        <taxon>Actinomycetes</taxon>
        <taxon>Propionibacteriales</taxon>
        <taxon>Propionibacteriaceae</taxon>
        <taxon>Acidipropionibacterium</taxon>
    </lineage>
</organism>
<protein>
    <recommendedName>
        <fullName evidence="5">Lipoprotein</fullName>
    </recommendedName>
</protein>
<evidence type="ECO:0000256" key="2">
    <source>
        <dbReference type="SAM" id="SignalP"/>
    </source>
</evidence>
<accession>A0A344UWA9</accession>
<proteinExistence type="predicted"/>
<keyword evidence="2" id="KW-0732">Signal</keyword>
<evidence type="ECO:0000313" key="4">
    <source>
        <dbReference type="Proteomes" id="UP000251995"/>
    </source>
</evidence>
<feature type="compositionally biased region" description="Low complexity" evidence="1">
    <location>
        <begin position="44"/>
        <end position="55"/>
    </location>
</feature>
<dbReference type="PROSITE" id="PS51257">
    <property type="entry name" value="PROKAR_LIPOPROTEIN"/>
    <property type="match status" value="1"/>
</dbReference>
<name>A0A344UWA9_9ACTN</name>
<reference evidence="3 4" key="1">
    <citation type="submission" date="2017-12" db="EMBL/GenBank/DDBJ databases">
        <title>The whole genome sequence of the Acidipropionibacterium virtanenii sp. nov. type strain JS278.</title>
        <authorList>
            <person name="Laine P."/>
            <person name="Deptula P."/>
            <person name="Varmanen P."/>
            <person name="Auvinen P."/>
        </authorList>
    </citation>
    <scope>NUCLEOTIDE SEQUENCE [LARGE SCALE GENOMIC DNA]</scope>
    <source>
        <strain evidence="3 4">JS278</strain>
    </source>
</reference>
<dbReference type="OrthoDB" id="4334774at2"/>
<evidence type="ECO:0000256" key="1">
    <source>
        <dbReference type="SAM" id="MobiDB-lite"/>
    </source>
</evidence>
<evidence type="ECO:0000313" key="3">
    <source>
        <dbReference type="EMBL" id="AXE39557.1"/>
    </source>
</evidence>
<dbReference type="EMBL" id="CP025198">
    <property type="protein sequence ID" value="AXE39557.1"/>
    <property type="molecule type" value="Genomic_DNA"/>
</dbReference>
<dbReference type="Proteomes" id="UP000251995">
    <property type="component" value="Chromosome"/>
</dbReference>
<dbReference type="AlphaFoldDB" id="A0A344UWA9"/>
<dbReference type="RefSeq" id="WP_147243203.1">
    <property type="nucleotide sequence ID" value="NZ_CP025198.1"/>
</dbReference>
<gene>
    <name evidence="3" type="ORF">JS278_02418</name>
</gene>
<feature type="signal peptide" evidence="2">
    <location>
        <begin position="1"/>
        <end position="26"/>
    </location>
</feature>
<dbReference type="KEGG" id="acij:JS278_02418"/>